<dbReference type="GO" id="GO:0006865">
    <property type="term" value="P:amino acid transport"/>
    <property type="evidence" value="ECO:0007669"/>
    <property type="project" value="UniProtKB-KW"/>
</dbReference>
<dbReference type="Proteomes" id="UP000650524">
    <property type="component" value="Unassembled WGS sequence"/>
</dbReference>
<feature type="non-terminal residue" evidence="10">
    <location>
        <position position="115"/>
    </location>
</feature>
<evidence type="ECO:0000256" key="1">
    <source>
        <dbReference type="ARBA" id="ARBA00004651"/>
    </source>
</evidence>
<dbReference type="EMBL" id="JACNJD010000085">
    <property type="protein sequence ID" value="MBC8176079.1"/>
    <property type="molecule type" value="Genomic_DNA"/>
</dbReference>
<evidence type="ECO:0000313" key="11">
    <source>
        <dbReference type="Proteomes" id="UP000650524"/>
    </source>
</evidence>
<proteinExistence type="inferred from homology"/>
<feature type="transmembrane region" description="Helical" evidence="9">
    <location>
        <begin position="38"/>
        <end position="58"/>
    </location>
</feature>
<feature type="transmembrane region" description="Helical" evidence="9">
    <location>
        <begin position="95"/>
        <end position="113"/>
    </location>
</feature>
<evidence type="ECO:0000256" key="2">
    <source>
        <dbReference type="ARBA" id="ARBA00022448"/>
    </source>
</evidence>
<evidence type="ECO:0000256" key="8">
    <source>
        <dbReference type="ARBA" id="ARBA00037998"/>
    </source>
</evidence>
<dbReference type="PANTHER" id="PTHR11795">
    <property type="entry name" value="BRANCHED-CHAIN AMINO ACID TRANSPORT SYSTEM PERMEASE PROTEIN LIVH"/>
    <property type="match status" value="1"/>
</dbReference>
<keyword evidence="3" id="KW-1003">Cell membrane</keyword>
<comment type="caution">
    <text evidence="10">The sequence shown here is derived from an EMBL/GenBank/DDBJ whole genome shotgun (WGS) entry which is preliminary data.</text>
</comment>
<sequence>MGEELTFFLQLLLSGIAVGCIYAMIAVGFALIFKATDVLNFAHGEVMMIGAYICYTLMTHLHVPFLPAMGITLVAFIFFGAMIERLVLRPMIGEPVFAVVMVTLGLSIFLRSATG</sequence>
<keyword evidence="4 9" id="KW-0812">Transmembrane</keyword>
<organism evidence="10 11">
    <name type="scientific">Candidatus Desulfacyla euxinica</name>
    <dbReference type="NCBI Taxonomy" id="2841693"/>
    <lineage>
        <taxon>Bacteria</taxon>
        <taxon>Deltaproteobacteria</taxon>
        <taxon>Candidatus Desulfacyla</taxon>
    </lineage>
</organism>
<dbReference type="Pfam" id="PF02653">
    <property type="entry name" value="BPD_transp_2"/>
    <property type="match status" value="1"/>
</dbReference>
<protein>
    <submittedName>
        <fullName evidence="10">Branched-chain amino acid ABC transporter permease</fullName>
    </submittedName>
</protein>
<evidence type="ECO:0000256" key="5">
    <source>
        <dbReference type="ARBA" id="ARBA00022970"/>
    </source>
</evidence>
<evidence type="ECO:0000256" key="3">
    <source>
        <dbReference type="ARBA" id="ARBA00022475"/>
    </source>
</evidence>
<keyword evidence="2" id="KW-0813">Transport</keyword>
<dbReference type="PANTHER" id="PTHR11795:SF451">
    <property type="entry name" value="ABC TRANSPORTER PERMEASE PROTEIN"/>
    <property type="match status" value="1"/>
</dbReference>
<evidence type="ECO:0000256" key="7">
    <source>
        <dbReference type="ARBA" id="ARBA00023136"/>
    </source>
</evidence>
<dbReference type="GO" id="GO:0005886">
    <property type="term" value="C:plasma membrane"/>
    <property type="evidence" value="ECO:0007669"/>
    <property type="project" value="UniProtKB-SubCell"/>
</dbReference>
<evidence type="ECO:0000256" key="4">
    <source>
        <dbReference type="ARBA" id="ARBA00022692"/>
    </source>
</evidence>
<evidence type="ECO:0000256" key="9">
    <source>
        <dbReference type="SAM" id="Phobius"/>
    </source>
</evidence>
<name>A0A8J6T6P6_9DELT</name>
<accession>A0A8J6T6P6</accession>
<gene>
    <name evidence="10" type="ORF">H8E19_01635</name>
</gene>
<dbReference type="AlphaFoldDB" id="A0A8J6T6P6"/>
<comment type="similarity">
    <text evidence="8">Belongs to the binding-protein-dependent transport system permease family. LivHM subfamily.</text>
</comment>
<dbReference type="InterPro" id="IPR052157">
    <property type="entry name" value="BCAA_transport_permease"/>
</dbReference>
<evidence type="ECO:0000313" key="10">
    <source>
        <dbReference type="EMBL" id="MBC8176079.1"/>
    </source>
</evidence>
<reference evidence="10 11" key="1">
    <citation type="submission" date="2020-08" db="EMBL/GenBank/DDBJ databases">
        <title>Bridging the membrane lipid divide: bacteria of the FCB group superphylum have the potential to synthesize archaeal ether lipids.</title>
        <authorList>
            <person name="Villanueva L."/>
            <person name="Von Meijenfeldt F.A.B."/>
            <person name="Westbye A.B."/>
            <person name="Yadav S."/>
            <person name="Hopmans E.C."/>
            <person name="Dutilh B.E."/>
            <person name="Sinninghe Damste J.S."/>
        </authorList>
    </citation>
    <scope>NUCLEOTIDE SEQUENCE [LARGE SCALE GENOMIC DNA]</scope>
    <source>
        <strain evidence="10">NIOZ-UU27</strain>
    </source>
</reference>
<dbReference type="CDD" id="cd06582">
    <property type="entry name" value="TM_PBP1_LivH_like"/>
    <property type="match status" value="1"/>
</dbReference>
<keyword evidence="7 9" id="KW-0472">Membrane</keyword>
<feature type="transmembrane region" description="Helical" evidence="9">
    <location>
        <begin position="64"/>
        <end position="83"/>
    </location>
</feature>
<dbReference type="InterPro" id="IPR001851">
    <property type="entry name" value="ABC_transp_permease"/>
</dbReference>
<dbReference type="GO" id="GO:0022857">
    <property type="term" value="F:transmembrane transporter activity"/>
    <property type="evidence" value="ECO:0007669"/>
    <property type="project" value="InterPro"/>
</dbReference>
<keyword evidence="5" id="KW-0029">Amino-acid transport</keyword>
<feature type="transmembrane region" description="Helical" evidence="9">
    <location>
        <begin position="6"/>
        <end position="31"/>
    </location>
</feature>
<comment type="subcellular location">
    <subcellularLocation>
        <location evidence="1">Cell membrane</location>
        <topology evidence="1">Multi-pass membrane protein</topology>
    </subcellularLocation>
</comment>
<keyword evidence="6 9" id="KW-1133">Transmembrane helix</keyword>
<evidence type="ECO:0000256" key="6">
    <source>
        <dbReference type="ARBA" id="ARBA00022989"/>
    </source>
</evidence>